<evidence type="ECO:0000313" key="2">
    <source>
        <dbReference type="EMBL" id="ADO60436.1"/>
    </source>
</evidence>
<proteinExistence type="predicted"/>
<sequence length="86" mass="10848">MNNKNYYNYSLYYSFYYNSTNYYFKFNFKKNIYWSSKKISIWMWFWSSIYSTITFFFTIFLNCSNLLNFWCSNHPSLTNNFNNNMF</sequence>
<keyword evidence="1" id="KW-1133">Transmembrane helix</keyword>
<dbReference type="EMBL" id="HQ232804">
    <property type="protein sequence ID" value="ADO60436.1"/>
    <property type="molecule type" value="Genomic_DNA"/>
</dbReference>
<protein>
    <submittedName>
        <fullName evidence="2">NADH dehydrogenase subunit 3</fullName>
    </submittedName>
</protein>
<organism evidence="2">
    <name type="scientific">Closteromerus claviger</name>
    <name type="common">Long-horned beetle</name>
    <dbReference type="NCBI Taxonomy" id="904192"/>
    <lineage>
        <taxon>Eukaryota</taxon>
        <taxon>Metazoa</taxon>
        <taxon>Ecdysozoa</taxon>
        <taxon>Arthropoda</taxon>
        <taxon>Hexapoda</taxon>
        <taxon>Insecta</taxon>
        <taxon>Pterygota</taxon>
        <taxon>Neoptera</taxon>
        <taxon>Endopterygota</taxon>
        <taxon>Coleoptera</taxon>
        <taxon>Polyphaga</taxon>
        <taxon>Cucujiformia</taxon>
        <taxon>Chrysomeloidea</taxon>
        <taxon>Cerambycidae</taxon>
        <taxon>Cerambycinae</taxon>
        <taxon>Callichromatini</taxon>
        <taxon>Closteromerus</taxon>
    </lineage>
</organism>
<evidence type="ECO:0000256" key="1">
    <source>
        <dbReference type="SAM" id="Phobius"/>
    </source>
</evidence>
<geneLocation type="mitochondrion" evidence="2"/>
<dbReference type="AlphaFoldDB" id="E3VSZ8"/>
<keyword evidence="2" id="KW-0496">Mitochondrion</keyword>
<name>E3VSZ8_CLOCA</name>
<feature type="transmembrane region" description="Helical" evidence="1">
    <location>
        <begin position="39"/>
        <end position="61"/>
    </location>
</feature>
<keyword evidence="1" id="KW-0812">Transmembrane</keyword>
<gene>
    <name evidence="2" type="primary">ND3</name>
</gene>
<accession>E3VSZ8</accession>
<keyword evidence="1" id="KW-0472">Membrane</keyword>
<reference evidence="2" key="1">
    <citation type="journal article" date="2010" name="Nucleic Acids Res.">
        <title>Why barcode? High-throughput multiplex sequencing of mitochondrial genomes for molecular systematics.</title>
        <authorList>
            <person name="Timmermans M.J."/>
            <person name="Dodsworth S."/>
            <person name="Culverwell C.L."/>
            <person name="Bocak L."/>
            <person name="Ahrens D."/>
            <person name="Littlewood D.T."/>
            <person name="Pons J."/>
            <person name="Vogler A.P."/>
        </authorList>
    </citation>
    <scope>NUCLEOTIDE SEQUENCE</scope>
</reference>